<keyword evidence="7" id="KW-0904">Protein phosphatase</keyword>
<evidence type="ECO:0000256" key="6">
    <source>
        <dbReference type="ARBA" id="ARBA00022842"/>
    </source>
</evidence>
<dbReference type="GO" id="GO:0006400">
    <property type="term" value="P:tRNA modification"/>
    <property type="evidence" value="ECO:0007669"/>
    <property type="project" value="InterPro"/>
</dbReference>
<evidence type="ECO:0000313" key="14">
    <source>
        <dbReference type="Proteomes" id="UP000002899"/>
    </source>
</evidence>
<dbReference type="CDD" id="cd11717">
    <property type="entry name" value="THUMP_THUMPD1_like"/>
    <property type="match status" value="1"/>
</dbReference>
<dbReference type="Gene3D" id="3.60.40.10">
    <property type="entry name" value="PPM-type phosphatase domain"/>
    <property type="match status" value="1"/>
</dbReference>
<dbReference type="GO" id="GO:0046872">
    <property type="term" value="F:metal ion binding"/>
    <property type="evidence" value="ECO:0007669"/>
    <property type="project" value="UniProtKB-KW"/>
</dbReference>
<dbReference type="CDD" id="cd00143">
    <property type="entry name" value="PP2Cc"/>
    <property type="match status" value="1"/>
</dbReference>
<keyword evidence="5 13" id="KW-0378">Hydrolase</keyword>
<keyword evidence="6" id="KW-0460">Magnesium</keyword>
<reference evidence="13 14" key="2">
    <citation type="journal article" date="2013" name="PLoS ONE">
        <title>Whole genome mapping and re-organization of the nuclear and mitochondrial genomes of Babesia microti isolates.</title>
        <authorList>
            <person name="Cornillot E."/>
            <person name="Dassouli A."/>
            <person name="Garg A."/>
            <person name="Pachikara N."/>
            <person name="Randazzo S."/>
            <person name="Depoix D."/>
            <person name="Carcy B."/>
            <person name="Delbecq S."/>
            <person name="Frutos R."/>
            <person name="Silva J.C."/>
            <person name="Sutton R."/>
            <person name="Krause P.J."/>
            <person name="Mamoun C.B."/>
        </authorList>
    </citation>
    <scope>NUCLEOTIDE SEQUENCE [LARGE SCALE GENOMIC DNA]</scope>
    <source>
        <strain evidence="13 14">RI</strain>
    </source>
</reference>
<feature type="compositionally biased region" description="Acidic residues" evidence="11">
    <location>
        <begin position="643"/>
        <end position="655"/>
    </location>
</feature>
<organism evidence="13 14">
    <name type="scientific">Babesia microti (strain RI)</name>
    <dbReference type="NCBI Taxonomy" id="1133968"/>
    <lineage>
        <taxon>Eukaryota</taxon>
        <taxon>Sar</taxon>
        <taxon>Alveolata</taxon>
        <taxon>Apicomplexa</taxon>
        <taxon>Aconoidasida</taxon>
        <taxon>Piroplasmida</taxon>
        <taxon>Babesiidae</taxon>
        <taxon>Babesia</taxon>
    </lineage>
</organism>
<dbReference type="PROSITE" id="PS51746">
    <property type="entry name" value="PPM_2"/>
    <property type="match status" value="1"/>
</dbReference>
<name>A0A1R4ABU7_BABMR</name>
<keyword evidence="14" id="KW-1185">Reference proteome</keyword>
<dbReference type="EC" id="3.1.3.16" evidence="3"/>
<dbReference type="SUPFAM" id="SSF81606">
    <property type="entry name" value="PP2C-like"/>
    <property type="match status" value="1"/>
</dbReference>
<evidence type="ECO:0000256" key="5">
    <source>
        <dbReference type="ARBA" id="ARBA00022801"/>
    </source>
</evidence>
<evidence type="ECO:0000313" key="13">
    <source>
        <dbReference type="EMBL" id="SJK86450.1"/>
    </source>
</evidence>
<comment type="similarity">
    <text evidence="2">Belongs to the PP2C family.</text>
</comment>
<dbReference type="InterPro" id="IPR015655">
    <property type="entry name" value="PP2C"/>
</dbReference>
<dbReference type="GeneID" id="24425115"/>
<reference evidence="13 14" key="1">
    <citation type="journal article" date="2012" name="Nucleic Acids Res.">
        <title>Sequencing of the smallest Apicomplexan genome from the human pathogen Babesia microti.</title>
        <authorList>
            <person name="Cornillot E."/>
            <person name="Hadj-Kaddour K."/>
            <person name="Dassouli A."/>
            <person name="Noel B."/>
            <person name="Ranwez V."/>
            <person name="Vacherie B."/>
            <person name="Augagneur Y."/>
            <person name="Bres V."/>
            <person name="Duclos A."/>
            <person name="Randazzo S."/>
            <person name="Carcy B."/>
            <person name="Debierre-Grockiego F."/>
            <person name="Delbecq S."/>
            <person name="Moubri-Menage K."/>
            <person name="Shams-Eldin H."/>
            <person name="Usmani-Brown S."/>
            <person name="Bringaud F."/>
            <person name="Wincker P."/>
            <person name="Vivares C.P."/>
            <person name="Schwarz R.T."/>
            <person name="Schetters T.P."/>
            <person name="Krause P.J."/>
            <person name="Gorenflot A."/>
            <person name="Berry V."/>
            <person name="Barbe V."/>
            <person name="Ben Mamoun C."/>
        </authorList>
    </citation>
    <scope>NUCLEOTIDE SEQUENCE [LARGE SCALE GENOMIC DNA]</scope>
    <source>
        <strain evidence="13 14">RI</strain>
    </source>
</reference>
<evidence type="ECO:0000256" key="9">
    <source>
        <dbReference type="ARBA" id="ARBA00047761"/>
    </source>
</evidence>
<protein>
    <recommendedName>
        <fullName evidence="3">protein-serine/threonine phosphatase</fullName>
        <ecNumber evidence="3">3.1.3.16</ecNumber>
    </recommendedName>
</protein>
<dbReference type="KEGG" id="bmic:BMR1_03g02365"/>
<gene>
    <name evidence="13" type="ORF">BMR1_03g02365</name>
</gene>
<dbReference type="InterPro" id="IPR001932">
    <property type="entry name" value="PPM-type_phosphatase-like_dom"/>
</dbReference>
<evidence type="ECO:0000256" key="3">
    <source>
        <dbReference type="ARBA" id="ARBA00013081"/>
    </source>
</evidence>
<keyword evidence="8" id="KW-0464">Manganese</keyword>
<dbReference type="GO" id="GO:0003723">
    <property type="term" value="F:RNA binding"/>
    <property type="evidence" value="ECO:0007669"/>
    <property type="project" value="InterPro"/>
</dbReference>
<evidence type="ECO:0000256" key="11">
    <source>
        <dbReference type="SAM" id="MobiDB-lite"/>
    </source>
</evidence>
<dbReference type="AlphaFoldDB" id="A0A1R4ABU7"/>
<dbReference type="Gene3D" id="3.30.2300.10">
    <property type="entry name" value="THUMP superfamily"/>
    <property type="match status" value="1"/>
</dbReference>
<evidence type="ECO:0000256" key="1">
    <source>
        <dbReference type="ARBA" id="ARBA00001936"/>
    </source>
</evidence>
<dbReference type="RefSeq" id="XP_021338607.1">
    <property type="nucleotide sequence ID" value="XM_021482043.1"/>
</dbReference>
<proteinExistence type="inferred from homology"/>
<dbReference type="SUPFAM" id="SSF143437">
    <property type="entry name" value="THUMP domain-like"/>
    <property type="match status" value="1"/>
</dbReference>
<reference evidence="13 14" key="3">
    <citation type="journal article" date="2016" name="Sci. Rep.">
        <title>Genome-wide diversity and gene expression profiling of Babesia microti isolates identify polymorphic genes that mediate host-pathogen interactions.</title>
        <authorList>
            <person name="Silva J.C."/>
            <person name="Cornillot E."/>
            <person name="McCracken C."/>
            <person name="Usmani-Brown S."/>
            <person name="Dwivedi A."/>
            <person name="Ifeonu O.O."/>
            <person name="Crabtree J."/>
            <person name="Gotia H.T."/>
            <person name="Virji A.Z."/>
            <person name="Reynes C."/>
            <person name="Colinge J."/>
            <person name="Kumar V."/>
            <person name="Lawres L."/>
            <person name="Pazzi J.E."/>
            <person name="Pablo J.V."/>
            <person name="Hung C."/>
            <person name="Brancato J."/>
            <person name="Kumari P."/>
            <person name="Orvis J."/>
            <person name="Tretina K."/>
            <person name="Chibucos M."/>
            <person name="Ott S."/>
            <person name="Sadzewicz L."/>
            <person name="Sengamalay N."/>
            <person name="Shetty A.C."/>
            <person name="Su Q."/>
            <person name="Tallon L."/>
            <person name="Fraser C.M."/>
            <person name="Frutos R."/>
            <person name="Molina D.M."/>
            <person name="Krause P.J."/>
            <person name="Ben Mamoun C."/>
        </authorList>
    </citation>
    <scope>NUCLEOTIDE SEQUENCE [LARGE SCALE GENOMIC DNA]</scope>
    <source>
        <strain evidence="13 14">RI</strain>
    </source>
</reference>
<feature type="domain" description="PPM-type phosphatase" evidence="12">
    <location>
        <begin position="328"/>
        <end position="617"/>
    </location>
</feature>
<evidence type="ECO:0000256" key="4">
    <source>
        <dbReference type="ARBA" id="ARBA00022723"/>
    </source>
</evidence>
<dbReference type="OrthoDB" id="10264738at2759"/>
<evidence type="ECO:0000256" key="8">
    <source>
        <dbReference type="ARBA" id="ARBA00023211"/>
    </source>
</evidence>
<evidence type="ECO:0000256" key="10">
    <source>
        <dbReference type="ARBA" id="ARBA00048336"/>
    </source>
</evidence>
<feature type="region of interest" description="Disordered" evidence="11">
    <location>
        <begin position="630"/>
        <end position="655"/>
    </location>
</feature>
<dbReference type="InterPro" id="IPR036457">
    <property type="entry name" value="PPM-type-like_dom_sf"/>
</dbReference>
<dbReference type="Proteomes" id="UP000002899">
    <property type="component" value="Chromosome III"/>
</dbReference>
<evidence type="ECO:0000259" key="12">
    <source>
        <dbReference type="PROSITE" id="PS51746"/>
    </source>
</evidence>
<dbReference type="VEuPathDB" id="PiroplasmaDB:BMR1_03g02365"/>
<dbReference type="InterPro" id="IPR040183">
    <property type="entry name" value="THUMPD1-like"/>
</dbReference>
<accession>A0A1R4ABU7</accession>
<dbReference type="PANTHER" id="PTHR13832:SF803">
    <property type="entry name" value="PROTEIN PHOSPHATASE 1G"/>
    <property type="match status" value="1"/>
</dbReference>
<keyword evidence="4" id="KW-0479">Metal-binding</keyword>
<dbReference type="SMART" id="SM00332">
    <property type="entry name" value="PP2Cc"/>
    <property type="match status" value="1"/>
</dbReference>
<dbReference type="Pfam" id="PF00481">
    <property type="entry name" value="PP2C"/>
    <property type="match status" value="1"/>
</dbReference>
<sequence length="655" mass="73788">MAFPTSKKKKYNLTPKAGELPLGSKGVIVSYSVGSYRKGAIREILNILTLQNSDKTKTQDLEQEIKKVKEEIPRFVPMSELTRGLTFIEFKNKEDLPNSIVKNIFENASKCSCRFISKIIPIQIICSAKISVLTAALKSFVAKEFPYSNASENKDNMCDYKSTWALMYNRTHSNEADKELILGLFNEFIGDSYKVSLENPDKMIVFQVVKSSCGFGCVENYSSTCKLNLQKLCQKMGDVPELPDGPWEHNHGDWFCNNTREWLYNPKDSTYFHVPTSTTIVTKQQEEDENDIGINFQNDLIAGTFTENGTNFGDNENRNKFITWDNLQIGIITNCSALCYYSGIFSGHGGSECAQYIIKHLKNNILTVFRQFYPIIVEKAKTLSKRKMKRKIGRESCEIQALELGCIKGFQMTDNNYLDYAKRNHKQDGNSCLYQGSSVCVSFFYGPTEEGLLKLVTANVGDSHVILSRNGSPMRLSFDHKPNDESEHKRIKKAGGIVKNVNGTWRVLNIVKNVSNKQCSQGLSISRSFGDYEMKIPQKLVSSEPYISIISIDFDNDDFLVLASSGVVDFISDQQIVDIIAEKVKKKCSPKESSKAIVDNVRMKGSTDDVTCTVIYFGWRNMFKKNVAEDEKNDNVSDSGGGADDDDDDCIDIFK</sequence>
<evidence type="ECO:0000256" key="2">
    <source>
        <dbReference type="ARBA" id="ARBA00006702"/>
    </source>
</evidence>
<dbReference type="GO" id="GO:1990904">
    <property type="term" value="C:ribonucleoprotein complex"/>
    <property type="evidence" value="ECO:0007669"/>
    <property type="project" value="UniProtKB-KW"/>
</dbReference>
<dbReference type="EMBL" id="LN871598">
    <property type="protein sequence ID" value="SJK86450.1"/>
    <property type="molecule type" value="Genomic_DNA"/>
</dbReference>
<comment type="catalytic activity">
    <reaction evidence="9">
        <text>O-phospho-L-seryl-[protein] + H2O = L-seryl-[protein] + phosphate</text>
        <dbReference type="Rhea" id="RHEA:20629"/>
        <dbReference type="Rhea" id="RHEA-COMP:9863"/>
        <dbReference type="Rhea" id="RHEA-COMP:11604"/>
        <dbReference type="ChEBI" id="CHEBI:15377"/>
        <dbReference type="ChEBI" id="CHEBI:29999"/>
        <dbReference type="ChEBI" id="CHEBI:43474"/>
        <dbReference type="ChEBI" id="CHEBI:83421"/>
        <dbReference type="EC" id="3.1.3.16"/>
    </reaction>
</comment>
<evidence type="ECO:0000256" key="7">
    <source>
        <dbReference type="ARBA" id="ARBA00022912"/>
    </source>
</evidence>
<dbReference type="GO" id="GO:0004722">
    <property type="term" value="F:protein serine/threonine phosphatase activity"/>
    <property type="evidence" value="ECO:0007669"/>
    <property type="project" value="UniProtKB-EC"/>
</dbReference>
<dbReference type="PANTHER" id="PTHR13832">
    <property type="entry name" value="PROTEIN PHOSPHATASE 2C"/>
    <property type="match status" value="1"/>
</dbReference>
<comment type="catalytic activity">
    <reaction evidence="10">
        <text>O-phospho-L-threonyl-[protein] + H2O = L-threonyl-[protein] + phosphate</text>
        <dbReference type="Rhea" id="RHEA:47004"/>
        <dbReference type="Rhea" id="RHEA-COMP:11060"/>
        <dbReference type="Rhea" id="RHEA-COMP:11605"/>
        <dbReference type="ChEBI" id="CHEBI:15377"/>
        <dbReference type="ChEBI" id="CHEBI:30013"/>
        <dbReference type="ChEBI" id="CHEBI:43474"/>
        <dbReference type="ChEBI" id="CHEBI:61977"/>
        <dbReference type="EC" id="3.1.3.16"/>
    </reaction>
</comment>
<comment type="cofactor">
    <cofactor evidence="1">
        <name>Mn(2+)</name>
        <dbReference type="ChEBI" id="CHEBI:29035"/>
    </cofactor>
</comment>